<reference evidence="3" key="1">
    <citation type="submission" date="2022-11" db="UniProtKB">
        <authorList>
            <consortium name="WormBaseParasite"/>
        </authorList>
    </citation>
    <scope>IDENTIFICATION</scope>
</reference>
<protein>
    <submittedName>
        <fullName evidence="3">Lipase</fullName>
    </submittedName>
</protein>
<dbReference type="InterPro" id="IPR002918">
    <property type="entry name" value="Lipase_EstA/Esterase_EstB"/>
</dbReference>
<dbReference type="FunFam" id="3.40.50.1820:FF:000191">
    <property type="entry name" value="LIPaSe related"/>
    <property type="match status" value="1"/>
</dbReference>
<feature type="chain" id="PRO_5036929371" evidence="1">
    <location>
        <begin position="20"/>
        <end position="363"/>
    </location>
</feature>
<dbReference type="WBParaSite" id="jg18429">
    <property type="protein sequence ID" value="jg18429"/>
    <property type="gene ID" value="jg18429"/>
</dbReference>
<accession>A0A915DCE4</accession>
<dbReference type="GO" id="GO:0016042">
    <property type="term" value="P:lipid catabolic process"/>
    <property type="evidence" value="ECO:0007669"/>
    <property type="project" value="InterPro"/>
</dbReference>
<dbReference type="PANTHER" id="PTHR32015">
    <property type="entry name" value="FASTING INDUCED LIPASE"/>
    <property type="match status" value="1"/>
</dbReference>
<dbReference type="Proteomes" id="UP000887574">
    <property type="component" value="Unplaced"/>
</dbReference>
<feature type="signal peptide" evidence="1">
    <location>
        <begin position="1"/>
        <end position="19"/>
    </location>
</feature>
<dbReference type="GO" id="GO:0016298">
    <property type="term" value="F:lipase activity"/>
    <property type="evidence" value="ECO:0007669"/>
    <property type="project" value="TreeGrafter"/>
</dbReference>
<sequence length="363" mass="40157">MNTVLALAVVFFLAHVVQASPARSQPEKDVDMDKKSPASRVEGPLTEHFMDWLQSNGYADYDFAYTHMGSQASFGGKSSHEQQINQHPVIFIHGNSDGALDLNDADVSVDPSNMGWSASIEQFLENGYSTAELYAITYGDRQIKNSIHRSMDCQTVVRLRRFVEAVMEYTNASYVDIIAHSMGVSLARRIIKGGNMREVFNQTEVSECYIGHSLHQKVHTFIGIAGANYGMCLCSDEKLARSLPACGKMNGFWAGSCGPVEDVMAECSSPIPTATLHCGTNFEYSNFLSNLNNDSTKEGKIIISMWSSGDTILGKTNFSWGKMTSIIPGSDRLAQYTDLSHYEVKTKTSRDQYLMISASHFVR</sequence>
<evidence type="ECO:0000313" key="3">
    <source>
        <dbReference type="WBParaSite" id="jg18429"/>
    </source>
</evidence>
<evidence type="ECO:0000256" key="1">
    <source>
        <dbReference type="SAM" id="SignalP"/>
    </source>
</evidence>
<dbReference type="InterPro" id="IPR029058">
    <property type="entry name" value="AB_hydrolase_fold"/>
</dbReference>
<dbReference type="PANTHER" id="PTHR32015:SF9">
    <property type="entry name" value="LIPASE RELATED-RELATED"/>
    <property type="match status" value="1"/>
</dbReference>
<proteinExistence type="predicted"/>
<dbReference type="Pfam" id="PF01674">
    <property type="entry name" value="Lipase_2"/>
    <property type="match status" value="1"/>
</dbReference>
<keyword evidence="2" id="KW-1185">Reference proteome</keyword>
<dbReference type="SUPFAM" id="SSF53474">
    <property type="entry name" value="alpha/beta-Hydrolases"/>
    <property type="match status" value="1"/>
</dbReference>
<organism evidence="2 3">
    <name type="scientific">Ditylenchus dipsaci</name>
    <dbReference type="NCBI Taxonomy" id="166011"/>
    <lineage>
        <taxon>Eukaryota</taxon>
        <taxon>Metazoa</taxon>
        <taxon>Ecdysozoa</taxon>
        <taxon>Nematoda</taxon>
        <taxon>Chromadorea</taxon>
        <taxon>Rhabditida</taxon>
        <taxon>Tylenchina</taxon>
        <taxon>Tylenchomorpha</taxon>
        <taxon>Sphaerularioidea</taxon>
        <taxon>Anguinidae</taxon>
        <taxon>Anguininae</taxon>
        <taxon>Ditylenchus</taxon>
    </lineage>
</organism>
<dbReference type="AlphaFoldDB" id="A0A915DCE4"/>
<dbReference type="Gene3D" id="3.40.50.1820">
    <property type="entry name" value="alpha/beta hydrolase"/>
    <property type="match status" value="1"/>
</dbReference>
<keyword evidence="1" id="KW-0732">Signal</keyword>
<evidence type="ECO:0000313" key="2">
    <source>
        <dbReference type="Proteomes" id="UP000887574"/>
    </source>
</evidence>
<name>A0A915DCE4_9BILA</name>